<dbReference type="AlphaFoldDB" id="D2VWY5"/>
<gene>
    <name evidence="1" type="ORF">NAEGRDRAFT_73548</name>
</gene>
<dbReference type="EMBL" id="GG738905">
    <property type="protein sequence ID" value="EFC38770.1"/>
    <property type="molecule type" value="Genomic_DNA"/>
</dbReference>
<dbReference type="Proteomes" id="UP000006671">
    <property type="component" value="Unassembled WGS sequence"/>
</dbReference>
<reference evidence="1 2" key="1">
    <citation type="journal article" date="2010" name="Cell">
        <title>The genome of Naegleria gruberi illuminates early eukaryotic versatility.</title>
        <authorList>
            <person name="Fritz-Laylin L.K."/>
            <person name="Prochnik S.E."/>
            <person name="Ginger M.L."/>
            <person name="Dacks J.B."/>
            <person name="Carpenter M.L."/>
            <person name="Field M.C."/>
            <person name="Kuo A."/>
            <person name="Paredez A."/>
            <person name="Chapman J."/>
            <person name="Pham J."/>
            <person name="Shu S."/>
            <person name="Neupane R."/>
            <person name="Cipriano M."/>
            <person name="Mancuso J."/>
            <person name="Tu H."/>
            <person name="Salamov A."/>
            <person name="Lindquist E."/>
            <person name="Shapiro H."/>
            <person name="Lucas S."/>
            <person name="Grigoriev I.V."/>
            <person name="Cande W.Z."/>
            <person name="Fulton C."/>
            <person name="Rokhsar D.S."/>
            <person name="Dawson S.C."/>
        </authorList>
    </citation>
    <scope>NUCLEOTIDE SEQUENCE [LARGE SCALE GENOMIC DNA]</scope>
    <source>
        <strain evidence="1 2">NEG-M</strain>
    </source>
</reference>
<organism evidence="2">
    <name type="scientific">Naegleria gruberi</name>
    <name type="common">Amoeba</name>
    <dbReference type="NCBI Taxonomy" id="5762"/>
    <lineage>
        <taxon>Eukaryota</taxon>
        <taxon>Discoba</taxon>
        <taxon>Heterolobosea</taxon>
        <taxon>Tetramitia</taxon>
        <taxon>Eutetramitia</taxon>
        <taxon>Vahlkampfiidae</taxon>
        <taxon>Naegleria</taxon>
    </lineage>
</organism>
<proteinExistence type="predicted"/>
<dbReference type="VEuPathDB" id="AmoebaDB:NAEGRDRAFT_73548"/>
<evidence type="ECO:0000313" key="1">
    <source>
        <dbReference type="EMBL" id="EFC38770.1"/>
    </source>
</evidence>
<sequence length="103" mass="12393">MSEYYGFAFDGNSVYSQHAHSLQIPDHLMKNSKKYGLWSVYLGNPEGMGREVLVQNLLKDSYFREYLDYPEMLHKEYRERIISDMKDELKETQDDIKVYNMFY</sequence>
<dbReference type="KEGG" id="ngr:NAEGRDRAFT_73548"/>
<protein>
    <submittedName>
        <fullName evidence="1">Predicted protein</fullName>
    </submittedName>
</protein>
<dbReference type="RefSeq" id="XP_002671514.1">
    <property type="nucleotide sequence ID" value="XM_002671468.1"/>
</dbReference>
<accession>D2VWY5</accession>
<dbReference type="GeneID" id="8858601"/>
<name>D2VWY5_NAEGR</name>
<dbReference type="InParanoid" id="D2VWY5"/>
<keyword evidence="2" id="KW-1185">Reference proteome</keyword>
<evidence type="ECO:0000313" key="2">
    <source>
        <dbReference type="Proteomes" id="UP000006671"/>
    </source>
</evidence>